<keyword evidence="5 7" id="KW-1133">Transmembrane helix</keyword>
<reference evidence="9 10" key="1">
    <citation type="submission" date="2019-03" db="EMBL/GenBank/DDBJ databases">
        <title>Genomic Encyclopedia of Type Strains, Phase IV (KMG-IV): sequencing the most valuable type-strain genomes for metagenomic binning, comparative biology and taxonomic classification.</title>
        <authorList>
            <person name="Goeker M."/>
        </authorList>
    </citation>
    <scope>NUCLEOTIDE SEQUENCE [LARGE SCALE GENOMIC DNA]</scope>
    <source>
        <strain evidence="9 10">DSM 28697</strain>
    </source>
</reference>
<evidence type="ECO:0000256" key="5">
    <source>
        <dbReference type="ARBA" id="ARBA00022989"/>
    </source>
</evidence>
<dbReference type="GO" id="GO:0005886">
    <property type="term" value="C:plasma membrane"/>
    <property type="evidence" value="ECO:0007669"/>
    <property type="project" value="UniProtKB-SubCell"/>
</dbReference>
<accession>A0A4R6U815</accession>
<sequence>MEQPKKQLTWWQLSLLGVGCIVGTGFFLGSSLAILKTGASFTLAILIAAVTTYIVYATLAKMTAQHPERGSFRSYAKQAFGRLAGFSTGWVYCSAELLIMGSQLTALSLFTKLWFPAAPLWLFAFLYGAIGWLIVFAGVRSFEKMEHGFAIIKITALILFIGLSCAGLLGWLPEVSTQATTDAESFFLQGGLGFWSALIYAFYAFGGIEIMGIMANDLKQPKEAAKAGKLMLAMLSVLYVGSLGLVLYMRPASVYSEDESPFVTALALFDLPFIPSLFNAALIAAGFSTMLASLFAITTLVQTFAKEGDAPAWFSKATKRGIPLRSLCLTAAGLCCTVGAALILPERIYVYVTTAAGLMLLFTWVMILASGKALLQHVSQWPIRLAFVLILVAISGTLSHTEGRVGFLISLAFLVCIGFFAFLRQTSRE</sequence>
<dbReference type="InterPro" id="IPR004841">
    <property type="entry name" value="AA-permease/SLC12A_dom"/>
</dbReference>
<organism evidence="9 10">
    <name type="scientific">Aureibacillus halotolerans</name>
    <dbReference type="NCBI Taxonomy" id="1508390"/>
    <lineage>
        <taxon>Bacteria</taxon>
        <taxon>Bacillati</taxon>
        <taxon>Bacillota</taxon>
        <taxon>Bacilli</taxon>
        <taxon>Bacillales</taxon>
        <taxon>Bacillaceae</taxon>
        <taxon>Aureibacillus</taxon>
    </lineage>
</organism>
<proteinExistence type="predicted"/>
<evidence type="ECO:0000256" key="2">
    <source>
        <dbReference type="ARBA" id="ARBA00022448"/>
    </source>
</evidence>
<dbReference type="PIRSF" id="PIRSF006060">
    <property type="entry name" value="AA_transporter"/>
    <property type="match status" value="1"/>
</dbReference>
<dbReference type="GO" id="GO:0055085">
    <property type="term" value="P:transmembrane transport"/>
    <property type="evidence" value="ECO:0007669"/>
    <property type="project" value="InterPro"/>
</dbReference>
<feature type="transmembrane region" description="Helical" evidence="7">
    <location>
        <begin position="192"/>
        <end position="215"/>
    </location>
</feature>
<dbReference type="AlphaFoldDB" id="A0A4R6U815"/>
<feature type="transmembrane region" description="Helical" evidence="7">
    <location>
        <begin position="80"/>
        <end position="100"/>
    </location>
</feature>
<dbReference type="PANTHER" id="PTHR43495:SF5">
    <property type="entry name" value="GAMMA-AMINOBUTYRIC ACID PERMEASE"/>
    <property type="match status" value="1"/>
</dbReference>
<feature type="transmembrane region" description="Helical" evidence="7">
    <location>
        <begin position="120"/>
        <end position="139"/>
    </location>
</feature>
<protein>
    <submittedName>
        <fullName evidence="9">Amino acid/polyamine/organocation transporter (APC superfamily)</fullName>
    </submittedName>
</protein>
<name>A0A4R6U815_9BACI</name>
<evidence type="ECO:0000256" key="7">
    <source>
        <dbReference type="SAM" id="Phobius"/>
    </source>
</evidence>
<dbReference type="Gene3D" id="1.20.1740.10">
    <property type="entry name" value="Amino acid/polyamine transporter I"/>
    <property type="match status" value="1"/>
</dbReference>
<feature type="transmembrane region" description="Helical" evidence="7">
    <location>
        <begin position="405"/>
        <end position="423"/>
    </location>
</feature>
<feature type="domain" description="Amino acid permease/ SLC12A" evidence="8">
    <location>
        <begin position="15"/>
        <end position="370"/>
    </location>
</feature>
<gene>
    <name evidence="9" type="ORF">EV213_105255</name>
</gene>
<dbReference type="RefSeq" id="WP_133580090.1">
    <property type="nucleotide sequence ID" value="NZ_SNYJ01000005.1"/>
</dbReference>
<dbReference type="Proteomes" id="UP000295632">
    <property type="component" value="Unassembled WGS sequence"/>
</dbReference>
<keyword evidence="2" id="KW-0813">Transport</keyword>
<feature type="transmembrane region" description="Helical" evidence="7">
    <location>
        <begin position="322"/>
        <end position="342"/>
    </location>
</feature>
<dbReference type="Pfam" id="PF00324">
    <property type="entry name" value="AA_permease"/>
    <property type="match status" value="1"/>
</dbReference>
<evidence type="ECO:0000256" key="6">
    <source>
        <dbReference type="ARBA" id="ARBA00023136"/>
    </source>
</evidence>
<dbReference type="OrthoDB" id="9780162at2"/>
<dbReference type="EMBL" id="SNYJ01000005">
    <property type="protein sequence ID" value="TDQ40909.1"/>
    <property type="molecule type" value="Genomic_DNA"/>
</dbReference>
<feature type="transmembrane region" description="Helical" evidence="7">
    <location>
        <begin position="381"/>
        <end position="399"/>
    </location>
</feature>
<keyword evidence="4" id="KW-0029">Amino-acid transport</keyword>
<feature type="transmembrane region" description="Helical" evidence="7">
    <location>
        <begin position="227"/>
        <end position="249"/>
    </location>
</feature>
<feature type="transmembrane region" description="Helical" evidence="7">
    <location>
        <begin position="151"/>
        <end position="172"/>
    </location>
</feature>
<evidence type="ECO:0000256" key="4">
    <source>
        <dbReference type="ARBA" id="ARBA00022970"/>
    </source>
</evidence>
<feature type="transmembrane region" description="Helical" evidence="7">
    <location>
        <begin position="277"/>
        <end position="301"/>
    </location>
</feature>
<comment type="caution">
    <text evidence="9">The sequence shown here is derived from an EMBL/GenBank/DDBJ whole genome shotgun (WGS) entry which is preliminary data.</text>
</comment>
<evidence type="ECO:0000259" key="8">
    <source>
        <dbReference type="Pfam" id="PF00324"/>
    </source>
</evidence>
<evidence type="ECO:0000256" key="3">
    <source>
        <dbReference type="ARBA" id="ARBA00022692"/>
    </source>
</evidence>
<feature type="transmembrane region" description="Helical" evidence="7">
    <location>
        <begin position="41"/>
        <end position="59"/>
    </location>
</feature>
<dbReference type="PANTHER" id="PTHR43495">
    <property type="entry name" value="GABA PERMEASE"/>
    <property type="match status" value="1"/>
</dbReference>
<keyword evidence="10" id="KW-1185">Reference proteome</keyword>
<evidence type="ECO:0000313" key="10">
    <source>
        <dbReference type="Proteomes" id="UP000295632"/>
    </source>
</evidence>
<feature type="transmembrane region" description="Helical" evidence="7">
    <location>
        <begin position="12"/>
        <end position="35"/>
    </location>
</feature>
<evidence type="ECO:0000256" key="1">
    <source>
        <dbReference type="ARBA" id="ARBA00004651"/>
    </source>
</evidence>
<dbReference type="PROSITE" id="PS51257">
    <property type="entry name" value="PROKAR_LIPOPROTEIN"/>
    <property type="match status" value="1"/>
</dbReference>
<evidence type="ECO:0000313" key="9">
    <source>
        <dbReference type="EMBL" id="TDQ40909.1"/>
    </source>
</evidence>
<feature type="transmembrane region" description="Helical" evidence="7">
    <location>
        <begin position="348"/>
        <end position="369"/>
    </location>
</feature>
<keyword evidence="6 7" id="KW-0472">Membrane</keyword>
<comment type="subcellular location">
    <subcellularLocation>
        <location evidence="1">Cell membrane</location>
        <topology evidence="1">Multi-pass membrane protein</topology>
    </subcellularLocation>
</comment>
<keyword evidence="3 7" id="KW-0812">Transmembrane</keyword>
<dbReference type="GO" id="GO:0006865">
    <property type="term" value="P:amino acid transport"/>
    <property type="evidence" value="ECO:0007669"/>
    <property type="project" value="UniProtKB-KW"/>
</dbReference>